<reference evidence="2 3" key="1">
    <citation type="submission" date="2014-01" db="EMBL/GenBank/DDBJ databases">
        <title>Actinotalea ferrariae CF5-4.</title>
        <authorList>
            <person name="Chen F."/>
            <person name="Li Y."/>
            <person name="Wang G."/>
        </authorList>
    </citation>
    <scope>NUCLEOTIDE SEQUENCE [LARGE SCALE GENOMIC DNA]</scope>
    <source>
        <strain evidence="2 3">CF5-4</strain>
    </source>
</reference>
<dbReference type="InterPro" id="IPR035959">
    <property type="entry name" value="RutC-like_sf"/>
</dbReference>
<name>A0A021VXZ3_9CELL</name>
<dbReference type="SUPFAM" id="SSF55298">
    <property type="entry name" value="YjgF-like"/>
    <property type="match status" value="1"/>
</dbReference>
<dbReference type="Gene3D" id="3.30.1330.40">
    <property type="entry name" value="RutC-like"/>
    <property type="match status" value="1"/>
</dbReference>
<dbReference type="InterPro" id="IPR013813">
    <property type="entry name" value="Endoribo_LPSP/chorism_mut-like"/>
</dbReference>
<evidence type="ECO:0000313" key="3">
    <source>
        <dbReference type="Proteomes" id="UP000019753"/>
    </source>
</evidence>
<dbReference type="Proteomes" id="UP000019753">
    <property type="component" value="Unassembled WGS sequence"/>
</dbReference>
<dbReference type="OrthoDB" id="9806229at2"/>
<accession>A0A021VXZ3</accession>
<proteinExistence type="predicted"/>
<evidence type="ECO:0000313" key="2">
    <source>
        <dbReference type="EMBL" id="EYR63937.1"/>
    </source>
</evidence>
<dbReference type="CDD" id="cd02199">
    <property type="entry name" value="YjgF_YER057c_UK114_like_1"/>
    <property type="match status" value="1"/>
</dbReference>
<comment type="caution">
    <text evidence="2">The sequence shown here is derived from an EMBL/GenBank/DDBJ whole genome shotgun (WGS) entry which is preliminary data.</text>
</comment>
<protein>
    <submittedName>
        <fullName evidence="2">LysR family transcriptional regulator</fullName>
    </submittedName>
</protein>
<evidence type="ECO:0000259" key="1">
    <source>
        <dbReference type="Pfam" id="PF14588"/>
    </source>
</evidence>
<dbReference type="Pfam" id="PF14588">
    <property type="entry name" value="YjgF_endoribonc"/>
    <property type="match status" value="1"/>
</dbReference>
<dbReference type="EMBL" id="AXCW01000059">
    <property type="protein sequence ID" value="EYR63937.1"/>
    <property type="molecule type" value="Genomic_DNA"/>
</dbReference>
<keyword evidence="3" id="KW-1185">Reference proteome</keyword>
<dbReference type="PANTHER" id="PTHR43760">
    <property type="entry name" value="ENDORIBONUCLEASE-RELATED"/>
    <property type="match status" value="1"/>
</dbReference>
<sequence length="164" mass="16007">MTDGEAAATGTVAARLRELGLTLPPVAAPVAAYVPAVRSGSLVWTSGQLPFVDGALAATGLVGDGPDDVSPELAKGLARAAALNALAAVADVTGDLDAVVRVVKVVGFVASAPGFTGQPQVVNGASELLGEVLGAAGVHARSAVGVAALPLGSPVEVELVVEVR</sequence>
<dbReference type="PANTHER" id="PTHR43760:SF1">
    <property type="entry name" value="ENDORIBONUCLEASE L-PSP_CHORISMATE MUTASE-LIKE DOMAIN-CONTAINING PROTEIN"/>
    <property type="match status" value="1"/>
</dbReference>
<organism evidence="2 3">
    <name type="scientific">Actinotalea ferrariae CF5-4</name>
    <dbReference type="NCBI Taxonomy" id="948458"/>
    <lineage>
        <taxon>Bacteria</taxon>
        <taxon>Bacillati</taxon>
        <taxon>Actinomycetota</taxon>
        <taxon>Actinomycetes</taxon>
        <taxon>Micrococcales</taxon>
        <taxon>Cellulomonadaceae</taxon>
        <taxon>Actinotalea</taxon>
    </lineage>
</organism>
<feature type="domain" description="Endoribonuclease L-PSP/chorismate mutase-like" evidence="1">
    <location>
        <begin position="14"/>
        <end position="162"/>
    </location>
</feature>
<dbReference type="RefSeq" id="WP_034224820.1">
    <property type="nucleotide sequence ID" value="NZ_AXCW01000059.1"/>
</dbReference>
<gene>
    <name evidence="2" type="ORF">N866_17060</name>
</gene>
<dbReference type="AlphaFoldDB" id="A0A021VXZ3"/>